<sequence>MTAVQRVSFHNPTVQTQISRTPFWS</sequence>
<accession>A0A0E9QTW8</accession>
<reference evidence="1" key="1">
    <citation type="submission" date="2014-11" db="EMBL/GenBank/DDBJ databases">
        <authorList>
            <person name="Amaro Gonzalez C."/>
        </authorList>
    </citation>
    <scope>NUCLEOTIDE SEQUENCE</scope>
</reference>
<protein>
    <submittedName>
        <fullName evidence="1">Uncharacterized protein</fullName>
    </submittedName>
</protein>
<name>A0A0E9QTW8_ANGAN</name>
<reference evidence="1" key="2">
    <citation type="journal article" date="2015" name="Fish Shellfish Immunol.">
        <title>Early steps in the European eel (Anguilla anguilla)-Vibrio vulnificus interaction in the gills: Role of the RtxA13 toxin.</title>
        <authorList>
            <person name="Callol A."/>
            <person name="Pajuelo D."/>
            <person name="Ebbesson L."/>
            <person name="Teles M."/>
            <person name="MacKenzie S."/>
            <person name="Amaro C."/>
        </authorList>
    </citation>
    <scope>NUCLEOTIDE SEQUENCE</scope>
</reference>
<dbReference type="AlphaFoldDB" id="A0A0E9QTW8"/>
<dbReference type="EMBL" id="GBXM01088700">
    <property type="protein sequence ID" value="JAH19877.1"/>
    <property type="molecule type" value="Transcribed_RNA"/>
</dbReference>
<organism evidence="1">
    <name type="scientific">Anguilla anguilla</name>
    <name type="common">European freshwater eel</name>
    <name type="synonym">Muraena anguilla</name>
    <dbReference type="NCBI Taxonomy" id="7936"/>
    <lineage>
        <taxon>Eukaryota</taxon>
        <taxon>Metazoa</taxon>
        <taxon>Chordata</taxon>
        <taxon>Craniata</taxon>
        <taxon>Vertebrata</taxon>
        <taxon>Euteleostomi</taxon>
        <taxon>Actinopterygii</taxon>
        <taxon>Neopterygii</taxon>
        <taxon>Teleostei</taxon>
        <taxon>Anguilliformes</taxon>
        <taxon>Anguillidae</taxon>
        <taxon>Anguilla</taxon>
    </lineage>
</organism>
<evidence type="ECO:0000313" key="1">
    <source>
        <dbReference type="EMBL" id="JAH19877.1"/>
    </source>
</evidence>
<proteinExistence type="predicted"/>